<dbReference type="Gene3D" id="3.30.70.260">
    <property type="match status" value="1"/>
</dbReference>
<evidence type="ECO:0000256" key="2">
    <source>
        <dbReference type="ARBA" id="ARBA00023015"/>
    </source>
</evidence>
<comment type="caution">
    <text evidence="7">The sequence shown here is derived from an EMBL/GenBank/DDBJ whole genome shotgun (WGS) entry which is preliminary data.</text>
</comment>
<evidence type="ECO:0000256" key="3">
    <source>
        <dbReference type="ARBA" id="ARBA00023125"/>
    </source>
</evidence>
<dbReference type="InterPro" id="IPR045847">
    <property type="entry name" value="AIG1-like"/>
</dbReference>
<evidence type="ECO:0000256" key="4">
    <source>
        <dbReference type="ARBA" id="ARBA00023163"/>
    </source>
</evidence>
<evidence type="ECO:0000256" key="1">
    <source>
        <dbReference type="ARBA" id="ARBA00004123"/>
    </source>
</evidence>
<dbReference type="InterPro" id="IPR011598">
    <property type="entry name" value="bHLH_dom"/>
</dbReference>
<dbReference type="GO" id="GO:0003700">
    <property type="term" value="F:DNA-binding transcription factor activity"/>
    <property type="evidence" value="ECO:0007669"/>
    <property type="project" value="InterPro"/>
</dbReference>
<dbReference type="InterPro" id="IPR045865">
    <property type="entry name" value="ACT-like_dom_sf"/>
</dbReference>
<evidence type="ECO:0000259" key="6">
    <source>
        <dbReference type="PROSITE" id="PS50888"/>
    </source>
</evidence>
<dbReference type="SUPFAM" id="SSF47459">
    <property type="entry name" value="HLH, helix-loop-helix DNA-binding domain"/>
    <property type="match status" value="1"/>
</dbReference>
<dbReference type="PROSITE" id="PS50888">
    <property type="entry name" value="BHLH"/>
    <property type="match status" value="1"/>
</dbReference>
<dbReference type="SUPFAM" id="SSF55021">
    <property type="entry name" value="ACT-like"/>
    <property type="match status" value="1"/>
</dbReference>
<dbReference type="Pfam" id="PF00010">
    <property type="entry name" value="HLH"/>
    <property type="match status" value="1"/>
</dbReference>
<dbReference type="InterPro" id="IPR036638">
    <property type="entry name" value="HLH_DNA-bd_sf"/>
</dbReference>
<gene>
    <name evidence="7" type="ORF">HKW66_Vig0125080</name>
</gene>
<proteinExistence type="predicted"/>
<keyword evidence="3" id="KW-0238">DNA-binding</keyword>
<keyword evidence="4" id="KW-0804">Transcription</keyword>
<accession>A0A8T0K3T3</accession>
<comment type="subcellular location">
    <subcellularLocation>
        <location evidence="1">Nucleus</location>
    </subcellularLocation>
</comment>
<name>A0A8T0K3T3_PHAAN</name>
<keyword evidence="2" id="KW-0805">Transcription regulation</keyword>
<dbReference type="GO" id="GO:0003677">
    <property type="term" value="F:DNA binding"/>
    <property type="evidence" value="ECO:0007669"/>
    <property type="project" value="UniProtKB-KW"/>
</dbReference>
<dbReference type="PANTHER" id="PTHR45844">
    <property type="entry name" value="TRANSCRIPTION FACTOR BHLH30"/>
    <property type="match status" value="1"/>
</dbReference>
<feature type="domain" description="BHLH" evidence="6">
    <location>
        <begin position="114"/>
        <end position="163"/>
    </location>
</feature>
<protein>
    <submittedName>
        <fullName evidence="7">Transcription factor bHLH30 Basic helix-loop-helix protein</fullName>
    </submittedName>
</protein>
<dbReference type="EMBL" id="JABFOF010000007">
    <property type="protein sequence ID" value="KAG2391731.1"/>
    <property type="molecule type" value="Genomic_DNA"/>
</dbReference>
<dbReference type="AlphaFoldDB" id="A0A8T0K3T3"/>
<dbReference type="Gene3D" id="4.10.280.10">
    <property type="entry name" value="Helix-loop-helix DNA-binding domain"/>
    <property type="match status" value="1"/>
</dbReference>
<evidence type="ECO:0000256" key="5">
    <source>
        <dbReference type="ARBA" id="ARBA00023242"/>
    </source>
</evidence>
<keyword evidence="5" id="KW-0539">Nucleus</keyword>
<dbReference type="SMART" id="SM00353">
    <property type="entry name" value="HLH"/>
    <property type="match status" value="1"/>
</dbReference>
<dbReference type="GO" id="GO:0005634">
    <property type="term" value="C:nucleus"/>
    <property type="evidence" value="ECO:0007669"/>
    <property type="project" value="UniProtKB-SubCell"/>
</dbReference>
<dbReference type="GO" id="GO:0046983">
    <property type="term" value="F:protein dimerization activity"/>
    <property type="evidence" value="ECO:0007669"/>
    <property type="project" value="InterPro"/>
</dbReference>
<evidence type="ECO:0000313" key="7">
    <source>
        <dbReference type="EMBL" id="KAG2391731.1"/>
    </source>
</evidence>
<dbReference type="PANTHER" id="PTHR45844:SF16">
    <property type="entry name" value="TRANSCRIPTION FACTOR BHLH30-LIKE"/>
    <property type="match status" value="1"/>
</dbReference>
<dbReference type="Proteomes" id="UP000743370">
    <property type="component" value="Unassembled WGS sequence"/>
</dbReference>
<organism evidence="7 8">
    <name type="scientific">Phaseolus angularis</name>
    <name type="common">Azuki bean</name>
    <name type="synonym">Vigna angularis</name>
    <dbReference type="NCBI Taxonomy" id="3914"/>
    <lineage>
        <taxon>Eukaryota</taxon>
        <taxon>Viridiplantae</taxon>
        <taxon>Streptophyta</taxon>
        <taxon>Embryophyta</taxon>
        <taxon>Tracheophyta</taxon>
        <taxon>Spermatophyta</taxon>
        <taxon>Magnoliopsida</taxon>
        <taxon>eudicotyledons</taxon>
        <taxon>Gunneridae</taxon>
        <taxon>Pentapetalae</taxon>
        <taxon>rosids</taxon>
        <taxon>fabids</taxon>
        <taxon>Fabales</taxon>
        <taxon>Fabaceae</taxon>
        <taxon>Papilionoideae</taxon>
        <taxon>50 kb inversion clade</taxon>
        <taxon>NPAAA clade</taxon>
        <taxon>indigoferoid/millettioid clade</taxon>
        <taxon>Phaseoleae</taxon>
        <taxon>Vigna</taxon>
    </lineage>
</organism>
<sequence length="302" mass="33262">MVVFFKPIKFAIAFTHLLSLGRSGLHKKCHLCESCSAIYRRLLPFGKCPLLVITEGFCPSVNTLVWSLPKASALRFYGFQSWLDHDSTHVPNTFIKRSVEFDGTRSKADRKSTEACKSHREAERRRRQRINSHLSTLRSLLPNAAKSDKASLLAEVVEHVKRLKKQAAEVACVDGGEPGAVRSEAWPLPGECDEATVSWCEGEANRVKATVCCEDRAGLNRDVTRAIRSVQAKPVRAEMMTVGGRTKSVVVVEWGEEEVEVGALERALKAIVENRALVGFGMGPIVLGQKRGRDCCGSPTSS</sequence>
<reference evidence="7 8" key="1">
    <citation type="submission" date="2020-05" db="EMBL/GenBank/DDBJ databases">
        <title>Vigna angularis (adzuki bean) Var. LongXiaoDou No. 4 denovo assembly.</title>
        <authorList>
            <person name="Xiang H."/>
        </authorList>
    </citation>
    <scope>NUCLEOTIDE SEQUENCE [LARGE SCALE GENOMIC DNA]</scope>
    <source>
        <tissue evidence="7">Leaf</tissue>
    </source>
</reference>
<evidence type="ECO:0000313" key="8">
    <source>
        <dbReference type="Proteomes" id="UP000743370"/>
    </source>
</evidence>